<gene>
    <name evidence="7" type="ORF">GH975_06135</name>
</gene>
<dbReference type="GO" id="GO:0016020">
    <property type="term" value="C:membrane"/>
    <property type="evidence" value="ECO:0007669"/>
    <property type="project" value="UniProtKB-SubCell"/>
</dbReference>
<keyword evidence="2" id="KW-0732">Signal</keyword>
<feature type="domain" description="Type II/III secretion system secretin-like" evidence="6">
    <location>
        <begin position="358"/>
        <end position="513"/>
    </location>
</feature>
<evidence type="ECO:0000256" key="3">
    <source>
        <dbReference type="ARBA" id="ARBA00023136"/>
    </source>
</evidence>
<dbReference type="PANTHER" id="PTHR30332">
    <property type="entry name" value="PROBABLE GENERAL SECRETION PATHWAY PROTEIN D"/>
    <property type="match status" value="1"/>
</dbReference>
<dbReference type="AlphaFoldDB" id="A0A5Q2QGN7"/>
<dbReference type="InterPro" id="IPR011990">
    <property type="entry name" value="TPR-like_helical_dom_sf"/>
</dbReference>
<evidence type="ECO:0000259" key="6">
    <source>
        <dbReference type="Pfam" id="PF00263"/>
    </source>
</evidence>
<dbReference type="Proteomes" id="UP000388235">
    <property type="component" value="Chromosome"/>
</dbReference>
<comment type="subcellular location">
    <subcellularLocation>
        <location evidence="1">Membrane</location>
    </subcellularLocation>
</comment>
<dbReference type="GO" id="GO:0009306">
    <property type="term" value="P:protein secretion"/>
    <property type="evidence" value="ECO:0007669"/>
    <property type="project" value="InterPro"/>
</dbReference>
<dbReference type="SUPFAM" id="SSF48452">
    <property type="entry name" value="TPR-like"/>
    <property type="match status" value="1"/>
</dbReference>
<dbReference type="PANTHER" id="PTHR30332:SF24">
    <property type="entry name" value="SECRETIN GSPD-RELATED"/>
    <property type="match status" value="1"/>
</dbReference>
<sequence length="596" mass="65752">MMGCLGIENVARLSALLATLLVAGCGSVGTPITGFADATDKQSSLSVTASRAAELILSDDPGLALAQTNLALQTNPNNSYLHYLNALAYHAQARAGDGTRYALAQKGYSQAVRFDAGNTLALYGLGELYFEQRKFRLARDQFSEVLLYNPKDPDSTYALAVSAYLSMDVETAAGAIRQLAMLEPDSRRLQQAASLIFAAAGEHQLAQQFVQQLATAPHADNIAATRSQGLADRVRQRVLDWSNYYASEANMVAPRSQPVEARFVDVALADAEENLPNEEMVVVDVVIIRTEEDVTTSKGVNILSGLMVQLGSFDTDNENAYTYTNIDEKEQGNRTRTITRSLTVPSINYSLNIANAGNARNEILARPTLIAYDGKSSEFFSGVEVNAAAVSNSSSGDSVEIEKEVGVRLKLEPEILSDGRIRLDIEAERTFLKTPSSSVEFSLRVETSKTNVSASVIMDFEDTLILSGMSEKETERTRDGVPVLQDVPGLQYFFSRATTRDFQKSVLILVTPRRPQYVYQKTRAAGNAESDRPLDELKARYADWFKPYPNWSSVFHHMQDNQLYRQFRTGDVSLDTSNDYQQLSGRLSQALQFLYY</sequence>
<dbReference type="OrthoDB" id="9775455at2"/>
<comment type="similarity">
    <text evidence="5">Belongs to the bacterial secretin family.</text>
</comment>
<keyword evidence="4" id="KW-0802">TPR repeat</keyword>
<dbReference type="InterPro" id="IPR004846">
    <property type="entry name" value="T2SS/T3SS_dom"/>
</dbReference>
<dbReference type="InterPro" id="IPR001775">
    <property type="entry name" value="GspD/PilQ"/>
</dbReference>
<dbReference type="SMART" id="SM00028">
    <property type="entry name" value="TPR"/>
    <property type="match status" value="2"/>
</dbReference>
<dbReference type="Pfam" id="PF00263">
    <property type="entry name" value="Secretin"/>
    <property type="match status" value="1"/>
</dbReference>
<keyword evidence="8" id="KW-1185">Reference proteome</keyword>
<dbReference type="InterPro" id="IPR019734">
    <property type="entry name" value="TPR_rpt"/>
</dbReference>
<evidence type="ECO:0000256" key="1">
    <source>
        <dbReference type="ARBA" id="ARBA00004370"/>
    </source>
</evidence>
<dbReference type="EMBL" id="CP045871">
    <property type="protein sequence ID" value="QGG80175.1"/>
    <property type="molecule type" value="Genomic_DNA"/>
</dbReference>
<accession>A0A5Q2QGN7</accession>
<protein>
    <recommendedName>
        <fullName evidence="6">Type II/III secretion system secretin-like domain-containing protein</fullName>
    </recommendedName>
</protein>
<dbReference type="GO" id="GO:0015627">
    <property type="term" value="C:type II protein secretion system complex"/>
    <property type="evidence" value="ECO:0007669"/>
    <property type="project" value="TreeGrafter"/>
</dbReference>
<evidence type="ECO:0000313" key="8">
    <source>
        <dbReference type="Proteomes" id="UP000388235"/>
    </source>
</evidence>
<reference evidence="7 8" key="1">
    <citation type="submission" date="2019-11" db="EMBL/GenBank/DDBJ databases">
        <authorList>
            <person name="Khan S.A."/>
            <person name="Jeon C.O."/>
            <person name="Chun B.H."/>
        </authorList>
    </citation>
    <scope>NUCLEOTIDE SEQUENCE [LARGE SCALE GENOMIC DNA]</scope>
    <source>
        <strain evidence="7 8">IMCC 1097</strain>
    </source>
</reference>
<evidence type="ECO:0000256" key="2">
    <source>
        <dbReference type="ARBA" id="ARBA00022729"/>
    </source>
</evidence>
<evidence type="ECO:0000256" key="4">
    <source>
        <dbReference type="PROSITE-ProRule" id="PRU00339"/>
    </source>
</evidence>
<dbReference type="KEGG" id="llp:GH975_06135"/>
<dbReference type="PROSITE" id="PS50005">
    <property type="entry name" value="TPR"/>
    <property type="match status" value="1"/>
</dbReference>
<evidence type="ECO:0000256" key="5">
    <source>
        <dbReference type="RuleBase" id="RU004003"/>
    </source>
</evidence>
<feature type="repeat" description="TPR" evidence="4">
    <location>
        <begin position="119"/>
        <end position="152"/>
    </location>
</feature>
<dbReference type="PRINTS" id="PR00811">
    <property type="entry name" value="BCTERIALGSPD"/>
</dbReference>
<dbReference type="Gene3D" id="1.25.40.10">
    <property type="entry name" value="Tetratricopeptide repeat domain"/>
    <property type="match status" value="1"/>
</dbReference>
<organism evidence="7 8">
    <name type="scientific">Litorivicinus lipolyticus</name>
    <dbReference type="NCBI Taxonomy" id="418701"/>
    <lineage>
        <taxon>Bacteria</taxon>
        <taxon>Pseudomonadati</taxon>
        <taxon>Pseudomonadota</taxon>
        <taxon>Gammaproteobacteria</taxon>
        <taxon>Oceanospirillales</taxon>
        <taxon>Litorivicinaceae</taxon>
        <taxon>Litorivicinus</taxon>
    </lineage>
</organism>
<proteinExistence type="inferred from homology"/>
<keyword evidence="3" id="KW-0472">Membrane</keyword>
<evidence type="ECO:0000313" key="7">
    <source>
        <dbReference type="EMBL" id="QGG80175.1"/>
    </source>
</evidence>
<name>A0A5Q2QGN7_9GAMM</name>
<dbReference type="InterPro" id="IPR050810">
    <property type="entry name" value="Bact_Secretion_Sys_Channel"/>
</dbReference>